<dbReference type="SFLD" id="SFLDG01129">
    <property type="entry name" value="C1.5:_HAD__Beta-PGM__Phosphata"/>
    <property type="match status" value="1"/>
</dbReference>
<dbReference type="SUPFAM" id="SSF56784">
    <property type="entry name" value="HAD-like"/>
    <property type="match status" value="1"/>
</dbReference>
<gene>
    <name evidence="3" type="ORF">K1I37_13625</name>
</gene>
<protein>
    <submittedName>
        <fullName evidence="3">Haloacid dehalogenase type II</fullName>
    </submittedName>
</protein>
<dbReference type="InterPro" id="IPR006328">
    <property type="entry name" value="2-HAD"/>
</dbReference>
<accession>A0A9E7CQF9</accession>
<dbReference type="GO" id="GO:0019120">
    <property type="term" value="F:hydrolase activity, acting on acid halide bonds, in C-halide compounds"/>
    <property type="evidence" value="ECO:0007669"/>
    <property type="project" value="InterPro"/>
</dbReference>
<accession>T0BR94</accession>
<dbReference type="CDD" id="cd02588">
    <property type="entry name" value="HAD_L2-DEX"/>
    <property type="match status" value="1"/>
</dbReference>
<dbReference type="InterPro" id="IPR023214">
    <property type="entry name" value="HAD_sf"/>
</dbReference>
<dbReference type="Proteomes" id="UP000829401">
    <property type="component" value="Chromosome"/>
</dbReference>
<dbReference type="InterPro" id="IPR023198">
    <property type="entry name" value="PGP-like_dom2"/>
</dbReference>
<reference evidence="4" key="1">
    <citation type="journal article" date="2022" name="G3 (Bethesda)">
        <title>Unveiling the complete genome sequence of Alicyclobacillus acidoterrestris DSM 3922T, a taint-producing strain.</title>
        <authorList>
            <person name="Leonardo I.C."/>
            <person name="Barreto Crespo M.T."/>
            <person name="Gaspar F.B."/>
        </authorList>
    </citation>
    <scope>NUCLEOTIDE SEQUENCE [LARGE SCALE GENOMIC DNA]</scope>
    <source>
        <strain evidence="4">DSM 3922</strain>
    </source>
</reference>
<proteinExistence type="inferred from homology"/>
<comment type="similarity">
    <text evidence="1">Belongs to the HAD-like hydrolase superfamily. S-2-haloalkanoic acid dehalogenase family.</text>
</comment>
<evidence type="ECO:0000313" key="4">
    <source>
        <dbReference type="Proteomes" id="UP000829401"/>
    </source>
</evidence>
<dbReference type="KEGG" id="aaco:K1I37_13625"/>
<dbReference type="InterPro" id="IPR051540">
    <property type="entry name" value="S-2-haloacid_dehalogenase"/>
</dbReference>
<dbReference type="Pfam" id="PF00702">
    <property type="entry name" value="Hydrolase"/>
    <property type="match status" value="1"/>
</dbReference>
<dbReference type="PANTHER" id="PTHR43316:SF3">
    <property type="entry name" value="HALOACID DEHALOGENASE, TYPE II (AFU_ORTHOLOGUE AFUA_2G07750)-RELATED"/>
    <property type="match status" value="1"/>
</dbReference>
<dbReference type="NCBIfam" id="TIGR01428">
    <property type="entry name" value="HAD_type_II"/>
    <property type="match status" value="1"/>
</dbReference>
<dbReference type="RefSeq" id="WP_021297754.1">
    <property type="nucleotide sequence ID" value="NZ_AURB01000159.1"/>
</dbReference>
<keyword evidence="4" id="KW-1185">Reference proteome</keyword>
<dbReference type="InterPro" id="IPR006439">
    <property type="entry name" value="HAD-SF_hydro_IA"/>
</dbReference>
<dbReference type="AlphaFoldDB" id="T0BR94"/>
<dbReference type="PRINTS" id="PR00413">
    <property type="entry name" value="HADHALOGNASE"/>
</dbReference>
<organism evidence="3 4">
    <name type="scientific">Alicyclobacillus acidoterrestris (strain ATCC 49025 / DSM 3922 / CIP 106132 / NCIMB 13137 / GD3B)</name>
    <dbReference type="NCBI Taxonomy" id="1356854"/>
    <lineage>
        <taxon>Bacteria</taxon>
        <taxon>Bacillati</taxon>
        <taxon>Bacillota</taxon>
        <taxon>Bacilli</taxon>
        <taxon>Bacillales</taxon>
        <taxon>Alicyclobacillaceae</taxon>
        <taxon>Alicyclobacillus</taxon>
    </lineage>
</organism>
<dbReference type="InterPro" id="IPR036412">
    <property type="entry name" value="HAD-like_sf"/>
</dbReference>
<dbReference type="eggNOG" id="COG1011">
    <property type="taxonomic scope" value="Bacteria"/>
</dbReference>
<dbReference type="Gene3D" id="1.10.150.240">
    <property type="entry name" value="Putative phosphatase, domain 2"/>
    <property type="match status" value="1"/>
</dbReference>
<sequence>MAAIVFDSYGTLFDIDALVPPIAECTGVATHEAKRIALSWRRQQLDYAWNSVLMNRFMDFDKVTEAALRFALCDAGLDEDQVQTVVPTLVQAHQTLPLFDDVRPTLATLSAQHKLLMLSNGTFRSLQTLTNTQGILFDFDYILSTEPIRTYKPARAAYQLVLDTLACEKSEVVYVSGNHWDVTGAKAFGFKAYWLNRTGRAADVIPPTPDGQITSLHALVELL</sequence>
<keyword evidence="2" id="KW-0378">Hydrolase</keyword>
<dbReference type="EMBL" id="CP080467">
    <property type="protein sequence ID" value="UNO47724.1"/>
    <property type="molecule type" value="Genomic_DNA"/>
</dbReference>
<dbReference type="PANTHER" id="PTHR43316">
    <property type="entry name" value="HYDROLASE, HALOACID DELAHOGENASE-RELATED"/>
    <property type="match status" value="1"/>
</dbReference>
<dbReference type="SFLD" id="SFLDS00003">
    <property type="entry name" value="Haloacid_Dehalogenase"/>
    <property type="match status" value="1"/>
</dbReference>
<dbReference type="STRING" id="1356854.N007_13505"/>
<dbReference type="Gene3D" id="3.40.50.1000">
    <property type="entry name" value="HAD superfamily/HAD-like"/>
    <property type="match status" value="1"/>
</dbReference>
<dbReference type="OrthoDB" id="264363at2"/>
<name>T0BR94_ALIAG</name>
<evidence type="ECO:0000256" key="2">
    <source>
        <dbReference type="ARBA" id="ARBA00022801"/>
    </source>
</evidence>
<evidence type="ECO:0000313" key="3">
    <source>
        <dbReference type="EMBL" id="UNO47724.1"/>
    </source>
</evidence>
<evidence type="ECO:0000256" key="1">
    <source>
        <dbReference type="ARBA" id="ARBA00008106"/>
    </source>
</evidence>
<dbReference type="NCBIfam" id="TIGR01493">
    <property type="entry name" value="HAD-SF-IA-v2"/>
    <property type="match status" value="1"/>
</dbReference>